<feature type="transmembrane region" description="Helical" evidence="3">
    <location>
        <begin position="604"/>
        <end position="622"/>
    </location>
</feature>
<keyword evidence="3" id="KW-0472">Membrane</keyword>
<protein>
    <submittedName>
        <fullName evidence="5">Platelet endothelial cell adhesion molecule-like isoform X2</fullName>
    </submittedName>
</protein>
<dbReference type="InterPro" id="IPR003599">
    <property type="entry name" value="Ig_sub"/>
</dbReference>
<keyword evidence="1" id="KW-0732">Signal</keyword>
<dbReference type="Gene3D" id="2.60.40.10">
    <property type="entry name" value="Immunoglobulins"/>
    <property type="match status" value="4"/>
</dbReference>
<organism evidence="5 6">
    <name type="scientific">Astyanax mexicanus</name>
    <name type="common">Blind cave fish</name>
    <name type="synonym">Astyanax fasciatus mexicanus</name>
    <dbReference type="NCBI Taxonomy" id="7994"/>
    <lineage>
        <taxon>Eukaryota</taxon>
        <taxon>Metazoa</taxon>
        <taxon>Chordata</taxon>
        <taxon>Craniata</taxon>
        <taxon>Vertebrata</taxon>
        <taxon>Euteleostomi</taxon>
        <taxon>Actinopterygii</taxon>
        <taxon>Neopterygii</taxon>
        <taxon>Teleostei</taxon>
        <taxon>Ostariophysi</taxon>
        <taxon>Characiformes</taxon>
        <taxon>Characoidei</taxon>
        <taxon>Acestrorhamphidae</taxon>
        <taxon>Acestrorhamphinae</taxon>
        <taxon>Astyanax</taxon>
    </lineage>
</organism>
<feature type="domain" description="Ig-like" evidence="4">
    <location>
        <begin position="499"/>
        <end position="593"/>
    </location>
</feature>
<proteinExistence type="predicted"/>
<dbReference type="InterPro" id="IPR050488">
    <property type="entry name" value="Ig_Fc_receptor"/>
</dbReference>
<evidence type="ECO:0000256" key="3">
    <source>
        <dbReference type="SAM" id="Phobius"/>
    </source>
</evidence>
<dbReference type="PROSITE" id="PS51257">
    <property type="entry name" value="PROKAR_LIPOPROTEIN"/>
    <property type="match status" value="1"/>
</dbReference>
<evidence type="ECO:0000313" key="6">
    <source>
        <dbReference type="Proteomes" id="UP000752171"/>
    </source>
</evidence>
<dbReference type="AlphaFoldDB" id="A0A8T2M2I2"/>
<dbReference type="PROSITE" id="PS50835">
    <property type="entry name" value="IG_LIKE"/>
    <property type="match status" value="4"/>
</dbReference>
<dbReference type="GO" id="GO:0098742">
    <property type="term" value="P:cell-cell adhesion via plasma-membrane adhesion molecules"/>
    <property type="evidence" value="ECO:0007669"/>
    <property type="project" value="TreeGrafter"/>
</dbReference>
<dbReference type="PANTHER" id="PTHR11481">
    <property type="entry name" value="IMMUNOGLOBULIN FC RECEPTOR"/>
    <property type="match status" value="1"/>
</dbReference>
<dbReference type="InterPro" id="IPR007110">
    <property type="entry name" value="Ig-like_dom"/>
</dbReference>
<dbReference type="Pfam" id="PF13895">
    <property type="entry name" value="Ig_2"/>
    <property type="match status" value="3"/>
</dbReference>
<dbReference type="GO" id="GO:0007166">
    <property type="term" value="P:cell surface receptor signaling pathway"/>
    <property type="evidence" value="ECO:0007669"/>
    <property type="project" value="TreeGrafter"/>
</dbReference>
<name>A0A8T2M2I2_ASTMX</name>
<dbReference type="InterPro" id="IPR013783">
    <property type="entry name" value="Ig-like_fold"/>
</dbReference>
<dbReference type="GO" id="GO:0004888">
    <property type="term" value="F:transmembrane signaling receptor activity"/>
    <property type="evidence" value="ECO:0007669"/>
    <property type="project" value="TreeGrafter"/>
</dbReference>
<accession>A0A8T2M2I2</accession>
<dbReference type="Pfam" id="PF13927">
    <property type="entry name" value="Ig_3"/>
    <property type="match status" value="1"/>
</dbReference>
<reference evidence="5 6" key="1">
    <citation type="submission" date="2021-07" db="EMBL/GenBank/DDBJ databases">
        <authorList>
            <person name="Imarazene B."/>
            <person name="Zahm M."/>
            <person name="Klopp C."/>
            <person name="Cabau C."/>
            <person name="Beille S."/>
            <person name="Jouanno E."/>
            <person name="Castinel A."/>
            <person name="Lluch J."/>
            <person name="Gil L."/>
            <person name="Kuchtly C."/>
            <person name="Lopez Roques C."/>
            <person name="Donnadieu C."/>
            <person name="Parrinello H."/>
            <person name="Journot L."/>
            <person name="Du K."/>
            <person name="Schartl M."/>
            <person name="Retaux S."/>
            <person name="Guiguen Y."/>
        </authorList>
    </citation>
    <scope>NUCLEOTIDE SEQUENCE [LARGE SCALE GENOMIC DNA]</scope>
    <source>
        <strain evidence="5">Pach_M1</strain>
        <tissue evidence="5">Testis</tissue>
    </source>
</reference>
<sequence>MGATRTCLRLLLLSFLLFTFAFSCYAYFFIDFIIKNVTLSVHPSLEVERGTDLTLACNAQFSHAGAHLPQHTYNFYKDFKIANDMQPMAARGKETLHISQARAFHSGTYYCEVVIEKQKKISCKKEVVVKGLQKPELIVDRQKVTEGENVSAICKAEEEKGSLTFSFKDDDSEVFRAKTENGQVQHSITLNSGRTANLSCSYVTNFEGRPSLSSEKSNIVNVEVQELSITPSIRIQPSTQVIEADTVNITCQVPQSYQNSQALKLKLSKGTTILKRDMKSDHYSKVVQAADSGEYECYAEMNSIYKIASAHLNVKELFSQPVLNITPGEVFEGQQLTITCESYEFASERIQKDAVKYYIHRNEQLVTPGAFDGTYTTKAGSETNGNYTCKAQVRNISKWSQNQIFRAKVMVSRPMIQVVDQVVLGRPFRINCFSENGSFPITYTLKRNNNPLNRSLSRHRDDLAIFPAIIYSEQQIHEFRCEAKNSPFTSLMSVALSVPVIVPVGQVFLTVIPMPDDVTEGHDVVLICQVSKGTPPVSFRWYHSDSKRLLLSDTTMSNFSSHTLRHVSSKDSGSYYCEGFNSGTDAAMSNKITFTVRMARWKKGIIAGSCLLCVSVTVFCLVMRYRAKRGTVALNGSRRMNETDGPQDKMTSSVGITCRILEAA</sequence>
<keyword evidence="3" id="KW-1133">Transmembrane helix</keyword>
<keyword evidence="3" id="KW-0812">Transmembrane</keyword>
<keyword evidence="2" id="KW-1015">Disulfide bond</keyword>
<feature type="domain" description="Ig-like" evidence="4">
    <location>
        <begin position="231"/>
        <end position="313"/>
    </location>
</feature>
<dbReference type="SMART" id="SM00409">
    <property type="entry name" value="IG"/>
    <property type="match status" value="5"/>
</dbReference>
<evidence type="ECO:0000256" key="1">
    <source>
        <dbReference type="ARBA" id="ARBA00022729"/>
    </source>
</evidence>
<gene>
    <name evidence="5" type="primary">PECAM1</name>
    <name evidence="5" type="ORF">AMEX_G7430</name>
</gene>
<evidence type="ECO:0000259" key="4">
    <source>
        <dbReference type="PROSITE" id="PS50835"/>
    </source>
</evidence>
<dbReference type="OrthoDB" id="9950534at2759"/>
<dbReference type="EMBL" id="JAICCE010000005">
    <property type="protein sequence ID" value="KAG9277424.1"/>
    <property type="molecule type" value="Genomic_DNA"/>
</dbReference>
<dbReference type="InterPro" id="IPR036179">
    <property type="entry name" value="Ig-like_dom_sf"/>
</dbReference>
<evidence type="ECO:0000256" key="2">
    <source>
        <dbReference type="ARBA" id="ARBA00023157"/>
    </source>
</evidence>
<evidence type="ECO:0000313" key="5">
    <source>
        <dbReference type="EMBL" id="KAG9277424.1"/>
    </source>
</evidence>
<dbReference type="SUPFAM" id="SSF48726">
    <property type="entry name" value="Immunoglobulin"/>
    <property type="match status" value="4"/>
</dbReference>
<feature type="domain" description="Ig-like" evidence="4">
    <location>
        <begin position="35"/>
        <end position="122"/>
    </location>
</feature>
<dbReference type="Proteomes" id="UP000752171">
    <property type="component" value="Unassembled WGS sequence"/>
</dbReference>
<comment type="caution">
    <text evidence="5">The sequence shown here is derived from an EMBL/GenBank/DDBJ whole genome shotgun (WGS) entry which is preliminary data.</text>
</comment>
<dbReference type="GO" id="GO:0009897">
    <property type="term" value="C:external side of plasma membrane"/>
    <property type="evidence" value="ECO:0007669"/>
    <property type="project" value="TreeGrafter"/>
</dbReference>
<dbReference type="PANTHER" id="PTHR11481:SF125">
    <property type="entry name" value="PLATELET ENDOTHELIAL CELL ADHESION MOLECULE-LIKE ISOFORM X1"/>
    <property type="match status" value="1"/>
</dbReference>
<feature type="domain" description="Ig-like" evidence="4">
    <location>
        <begin position="321"/>
        <end position="392"/>
    </location>
</feature>
<dbReference type="GO" id="GO:0006955">
    <property type="term" value="P:immune response"/>
    <property type="evidence" value="ECO:0007669"/>
    <property type="project" value="TreeGrafter"/>
</dbReference>